<accession>A0A834LPB6</accession>
<protein>
    <recommendedName>
        <fullName evidence="6">SRP54-type proteins GTP-binding domain-containing protein</fullName>
    </recommendedName>
</protein>
<dbReference type="EMBL" id="WJXA01000004">
    <property type="protein sequence ID" value="KAF7144911.1"/>
    <property type="molecule type" value="Genomic_DNA"/>
</dbReference>
<dbReference type="PANTHER" id="PTHR11564:SF5">
    <property type="entry name" value="SIGNAL RECOGNITION PARTICLE SUBUNIT SRP54"/>
    <property type="match status" value="1"/>
</dbReference>
<dbReference type="Gene3D" id="1.10.260.30">
    <property type="entry name" value="Signal recognition particle, SRP54 subunit, M-domain"/>
    <property type="match status" value="1"/>
</dbReference>
<dbReference type="Pfam" id="PF00448">
    <property type="entry name" value="SRP54"/>
    <property type="match status" value="1"/>
</dbReference>
<dbReference type="SUPFAM" id="SSF52540">
    <property type="entry name" value="P-loop containing nucleoside triphosphate hydrolases"/>
    <property type="match status" value="1"/>
</dbReference>
<gene>
    <name evidence="7" type="ORF">RHSIM_Rhsim04G0132400</name>
</gene>
<evidence type="ECO:0000256" key="5">
    <source>
        <dbReference type="SAM" id="SignalP"/>
    </source>
</evidence>
<evidence type="ECO:0000256" key="3">
    <source>
        <dbReference type="ARBA" id="ARBA00048157"/>
    </source>
</evidence>
<dbReference type="InterPro" id="IPR004125">
    <property type="entry name" value="Signal_recog_particle_SRP54_M"/>
</dbReference>
<keyword evidence="8" id="KW-1185">Reference proteome</keyword>
<dbReference type="SMART" id="SM00962">
    <property type="entry name" value="SRP54"/>
    <property type="match status" value="1"/>
</dbReference>
<dbReference type="InterPro" id="IPR022941">
    <property type="entry name" value="SRP54"/>
</dbReference>
<comment type="caution">
    <text evidence="7">The sequence shown here is derived from an EMBL/GenBank/DDBJ whole genome shotgun (WGS) entry which is preliminary data.</text>
</comment>
<dbReference type="GO" id="GO:0003924">
    <property type="term" value="F:GTPase activity"/>
    <property type="evidence" value="ECO:0007669"/>
    <property type="project" value="InterPro"/>
</dbReference>
<evidence type="ECO:0000259" key="6">
    <source>
        <dbReference type="PROSITE" id="PS00300"/>
    </source>
</evidence>
<dbReference type="Gene3D" id="3.40.50.300">
    <property type="entry name" value="P-loop containing nucleotide triphosphate hydrolases"/>
    <property type="match status" value="1"/>
</dbReference>
<feature type="domain" description="SRP54-type proteins GTP-binding" evidence="6">
    <location>
        <begin position="52"/>
        <end position="65"/>
    </location>
</feature>
<dbReference type="GO" id="GO:0005525">
    <property type="term" value="F:GTP binding"/>
    <property type="evidence" value="ECO:0007669"/>
    <property type="project" value="UniProtKB-KW"/>
</dbReference>
<evidence type="ECO:0000313" key="7">
    <source>
        <dbReference type="EMBL" id="KAF7144911.1"/>
    </source>
</evidence>
<dbReference type="GO" id="GO:0006614">
    <property type="term" value="P:SRP-dependent cotranslational protein targeting to membrane"/>
    <property type="evidence" value="ECO:0007669"/>
    <property type="project" value="InterPro"/>
</dbReference>
<name>A0A834LPB6_RHOSS</name>
<dbReference type="InterPro" id="IPR000897">
    <property type="entry name" value="SRP54_GTPase_dom"/>
</dbReference>
<dbReference type="GO" id="GO:0008312">
    <property type="term" value="F:7S RNA binding"/>
    <property type="evidence" value="ECO:0007669"/>
    <property type="project" value="InterPro"/>
</dbReference>
<keyword evidence="1" id="KW-0547">Nucleotide-binding</keyword>
<keyword evidence="2" id="KW-0342">GTP-binding</keyword>
<dbReference type="PANTHER" id="PTHR11564">
    <property type="entry name" value="SIGNAL RECOGNITION PARTICLE 54K PROTEIN SRP54"/>
    <property type="match status" value="1"/>
</dbReference>
<keyword evidence="5" id="KW-0732">Signal</keyword>
<dbReference type="InterPro" id="IPR036891">
    <property type="entry name" value="Signal_recog_part_SRP54_M_sf"/>
</dbReference>
<proteinExistence type="predicted"/>
<feature type="chain" id="PRO_5032319615" description="SRP54-type proteins GTP-binding domain-containing protein" evidence="5">
    <location>
        <begin position="19"/>
        <end position="324"/>
    </location>
</feature>
<reference evidence="7" key="1">
    <citation type="submission" date="2019-11" db="EMBL/GenBank/DDBJ databases">
        <authorList>
            <person name="Liu Y."/>
            <person name="Hou J."/>
            <person name="Li T.-Q."/>
            <person name="Guan C.-H."/>
            <person name="Wu X."/>
            <person name="Wu H.-Z."/>
            <person name="Ling F."/>
            <person name="Zhang R."/>
            <person name="Shi X.-G."/>
            <person name="Ren J.-P."/>
            <person name="Chen E.-F."/>
            <person name="Sun J.-M."/>
        </authorList>
    </citation>
    <scope>NUCLEOTIDE SEQUENCE</scope>
    <source>
        <strain evidence="7">Adult_tree_wgs_1</strain>
        <tissue evidence="7">Leaves</tissue>
    </source>
</reference>
<dbReference type="PROSITE" id="PS00300">
    <property type="entry name" value="SRP54"/>
    <property type="match status" value="1"/>
</dbReference>
<evidence type="ECO:0000256" key="2">
    <source>
        <dbReference type="ARBA" id="ARBA00023134"/>
    </source>
</evidence>
<dbReference type="Gene3D" id="1.20.120.140">
    <property type="entry name" value="Signal recognition particle SRP54, nucleotide-binding domain"/>
    <property type="match status" value="1"/>
</dbReference>
<dbReference type="Proteomes" id="UP000626092">
    <property type="component" value="Unassembled WGS sequence"/>
</dbReference>
<evidence type="ECO:0000256" key="1">
    <source>
        <dbReference type="ARBA" id="ARBA00022741"/>
    </source>
</evidence>
<dbReference type="InterPro" id="IPR042101">
    <property type="entry name" value="SRP54_N_sf"/>
</dbReference>
<dbReference type="Pfam" id="PF02978">
    <property type="entry name" value="SRP_SPB"/>
    <property type="match status" value="1"/>
</dbReference>
<dbReference type="SUPFAM" id="SSF47446">
    <property type="entry name" value="Signal peptide-binding domain"/>
    <property type="match status" value="1"/>
</dbReference>
<feature type="region of interest" description="Disordered" evidence="4">
    <location>
        <begin position="301"/>
        <end position="324"/>
    </location>
</feature>
<dbReference type="InterPro" id="IPR027417">
    <property type="entry name" value="P-loop_NTPase"/>
</dbReference>
<dbReference type="AlphaFoldDB" id="A0A834LPB6"/>
<dbReference type="OrthoDB" id="1713936at2759"/>
<evidence type="ECO:0000256" key="4">
    <source>
        <dbReference type="SAM" id="MobiDB-lite"/>
    </source>
</evidence>
<dbReference type="GO" id="GO:0048500">
    <property type="term" value="C:signal recognition particle"/>
    <property type="evidence" value="ECO:0007669"/>
    <property type="project" value="InterPro"/>
</dbReference>
<evidence type="ECO:0000313" key="8">
    <source>
        <dbReference type="Proteomes" id="UP000626092"/>
    </source>
</evidence>
<sequence>MSPFLLIGFSELSALVTTFNLEIGITGAILTKLDGDSRGGAALSVKEVSGKPIKLVGRGERMEDLEPFYPDRMAGRILGMGDVLSFVEKAQEVMRVEDAEDLQKKIMSAKYDFNDFLKQTKAIAQMGSMSRIMGMIPGMGKITPAQIREAEKSLILMEAMIEAMTPEEREKPELLAESPVRRKRVAQDSGKTEQQVSQLVSQLFQMRARMKKLMGVMEGGSIPALRDLEEALKSEQKVPSVAYAFDVDLSLCTLTAAFTFFDTLPHKTLTPSRPSRRTQQKTFTPADLVSLDSLPRDLLPCTMARTRRPPTTLAGPRRPSPRLP</sequence>
<organism evidence="7 8">
    <name type="scientific">Rhododendron simsii</name>
    <name type="common">Sims's rhododendron</name>
    <dbReference type="NCBI Taxonomy" id="118357"/>
    <lineage>
        <taxon>Eukaryota</taxon>
        <taxon>Viridiplantae</taxon>
        <taxon>Streptophyta</taxon>
        <taxon>Embryophyta</taxon>
        <taxon>Tracheophyta</taxon>
        <taxon>Spermatophyta</taxon>
        <taxon>Magnoliopsida</taxon>
        <taxon>eudicotyledons</taxon>
        <taxon>Gunneridae</taxon>
        <taxon>Pentapetalae</taxon>
        <taxon>asterids</taxon>
        <taxon>Ericales</taxon>
        <taxon>Ericaceae</taxon>
        <taxon>Ericoideae</taxon>
        <taxon>Rhodoreae</taxon>
        <taxon>Rhododendron</taxon>
    </lineage>
</organism>
<feature type="signal peptide" evidence="5">
    <location>
        <begin position="1"/>
        <end position="18"/>
    </location>
</feature>
<comment type="catalytic activity">
    <reaction evidence="3">
        <text>GTP + H2O = GDP + phosphate + H(+)</text>
        <dbReference type="Rhea" id="RHEA:19669"/>
        <dbReference type="ChEBI" id="CHEBI:15377"/>
        <dbReference type="ChEBI" id="CHEBI:15378"/>
        <dbReference type="ChEBI" id="CHEBI:37565"/>
        <dbReference type="ChEBI" id="CHEBI:43474"/>
        <dbReference type="ChEBI" id="CHEBI:58189"/>
        <dbReference type="EC" id="3.6.5.4"/>
    </reaction>
    <physiologicalReaction direction="left-to-right" evidence="3">
        <dbReference type="Rhea" id="RHEA:19670"/>
    </physiologicalReaction>
</comment>